<evidence type="ECO:0000259" key="3">
    <source>
        <dbReference type="Pfam" id="PF00501"/>
    </source>
</evidence>
<evidence type="ECO:0000256" key="1">
    <source>
        <dbReference type="ARBA" id="ARBA00022450"/>
    </source>
</evidence>
<evidence type="ECO:0000313" key="4">
    <source>
        <dbReference type="EMBL" id="KAF2796002.1"/>
    </source>
</evidence>
<dbReference type="Pfam" id="PF23562">
    <property type="entry name" value="AMP-binding_C_3"/>
    <property type="match status" value="1"/>
</dbReference>
<reference evidence="4" key="1">
    <citation type="journal article" date="2020" name="Stud. Mycol.">
        <title>101 Dothideomycetes genomes: a test case for predicting lifestyles and emergence of pathogens.</title>
        <authorList>
            <person name="Haridas S."/>
            <person name="Albert R."/>
            <person name="Binder M."/>
            <person name="Bloem J."/>
            <person name="Labutti K."/>
            <person name="Salamov A."/>
            <person name="Andreopoulos B."/>
            <person name="Baker S."/>
            <person name="Barry K."/>
            <person name="Bills G."/>
            <person name="Bluhm B."/>
            <person name="Cannon C."/>
            <person name="Castanera R."/>
            <person name="Culley D."/>
            <person name="Daum C."/>
            <person name="Ezra D."/>
            <person name="Gonzalez J."/>
            <person name="Henrissat B."/>
            <person name="Kuo A."/>
            <person name="Liang C."/>
            <person name="Lipzen A."/>
            <person name="Lutzoni F."/>
            <person name="Magnuson J."/>
            <person name="Mondo S."/>
            <person name="Nolan M."/>
            <person name="Ohm R."/>
            <person name="Pangilinan J."/>
            <person name="Park H.-J."/>
            <person name="Ramirez L."/>
            <person name="Alfaro M."/>
            <person name="Sun H."/>
            <person name="Tritt A."/>
            <person name="Yoshinaga Y."/>
            <person name="Zwiers L.-H."/>
            <person name="Turgeon B."/>
            <person name="Goodwin S."/>
            <person name="Spatafora J."/>
            <person name="Crous P."/>
            <person name="Grigoriev I."/>
        </authorList>
    </citation>
    <scope>NUCLEOTIDE SEQUENCE</scope>
    <source>
        <strain evidence="4">CBS 109.77</strain>
    </source>
</reference>
<keyword evidence="5" id="KW-1185">Reference proteome</keyword>
<dbReference type="InterPro" id="IPR020845">
    <property type="entry name" value="AMP-binding_CS"/>
</dbReference>
<evidence type="ECO:0000256" key="2">
    <source>
        <dbReference type="ARBA" id="ARBA00022553"/>
    </source>
</evidence>
<accession>A0A6A6XHX2</accession>
<dbReference type="InterPro" id="IPR051414">
    <property type="entry name" value="Adenylate-forming_Reductase"/>
</dbReference>
<feature type="domain" description="AMP-dependent synthetase/ligase" evidence="3">
    <location>
        <begin position="31"/>
        <end position="357"/>
    </location>
</feature>
<dbReference type="AlphaFoldDB" id="A0A6A6XHX2"/>
<organism evidence="4 5">
    <name type="scientific">Melanomma pulvis-pyrius CBS 109.77</name>
    <dbReference type="NCBI Taxonomy" id="1314802"/>
    <lineage>
        <taxon>Eukaryota</taxon>
        <taxon>Fungi</taxon>
        <taxon>Dikarya</taxon>
        <taxon>Ascomycota</taxon>
        <taxon>Pezizomycotina</taxon>
        <taxon>Dothideomycetes</taxon>
        <taxon>Pleosporomycetidae</taxon>
        <taxon>Pleosporales</taxon>
        <taxon>Melanommataceae</taxon>
        <taxon>Melanomma</taxon>
    </lineage>
</organism>
<keyword evidence="2" id="KW-0597">Phosphoprotein</keyword>
<dbReference type="PANTHER" id="PTHR43439:SF2">
    <property type="entry name" value="ENZYME, PUTATIVE (JCVI)-RELATED"/>
    <property type="match status" value="1"/>
</dbReference>
<name>A0A6A6XHX2_9PLEO</name>
<dbReference type="SUPFAM" id="SSF56801">
    <property type="entry name" value="Acetyl-CoA synthetase-like"/>
    <property type="match status" value="1"/>
</dbReference>
<dbReference type="Proteomes" id="UP000799757">
    <property type="component" value="Unassembled WGS sequence"/>
</dbReference>
<dbReference type="OrthoDB" id="429813at2759"/>
<dbReference type="Pfam" id="PF00501">
    <property type="entry name" value="AMP-binding"/>
    <property type="match status" value="1"/>
</dbReference>
<dbReference type="EMBL" id="MU001842">
    <property type="protein sequence ID" value="KAF2796002.1"/>
    <property type="molecule type" value="Genomic_DNA"/>
</dbReference>
<dbReference type="InterPro" id="IPR042099">
    <property type="entry name" value="ANL_N_sf"/>
</dbReference>
<gene>
    <name evidence="4" type="ORF">K505DRAFT_373525</name>
</gene>
<protein>
    <submittedName>
        <fullName evidence="4">Acetyl-CoA synthetase-like protein</fullName>
    </submittedName>
</protein>
<dbReference type="PANTHER" id="PTHR43439">
    <property type="entry name" value="PHENYLACETATE-COENZYME A LIGASE"/>
    <property type="match status" value="1"/>
</dbReference>
<dbReference type="PROSITE" id="PS00455">
    <property type="entry name" value="AMP_BINDING"/>
    <property type="match status" value="1"/>
</dbReference>
<keyword evidence="1" id="KW-0596">Phosphopantetheine</keyword>
<sequence length="556" mass="62408">MAFWDTVMASSGDVDVLYGKRLIPVVVDDIAEQDPERVCFAFPRSTTLADGFQDVNFRTFANAINKTAQFIQREIGRSSMFETVMYLGLPDLRHFIALVALMKTGHKVLYSSHLNSVAGHADLIRRTDCTILLHTRGFPVSGILKKCRMETLCMPEMEYLLDDNIPCDRYPYMKSWDEAKHHPCLIVHTSGSTGFPKPVVWTQSSLTTSDAHRMIPPLDGRPCLWNSVMDATRRAFSAYPIFHGAGIASGIKKATFHNSVVVLGPPGLATVDVFDQVLDFADIDAADCLPITLEEVATRPDVVAKLAKLNYITYAGGPISQKAGDIISQHVPLYSIIANTETNILVQHTTDREDWEYVCINPVYNGIEMRPAEDLYELVFVKNADFAALQGIFKIYPQLNEYVVAELYSKHPTKPHHWKYEGRKDNIIIFRSGWKFNPIIHERYIASYAATQNCILVGTGRDRPVAIIEIRPEFYTEEEEGKKDILESIWPKIQEANKLADSTGQLGKDCIIFAKKEKPFAVTGKGTVQRKITIEMYESEIEEIYNVLGNGGGVTV</sequence>
<proteinExistence type="predicted"/>
<dbReference type="Gene3D" id="3.40.50.12780">
    <property type="entry name" value="N-terminal domain of ligase-like"/>
    <property type="match status" value="1"/>
</dbReference>
<dbReference type="InterPro" id="IPR000873">
    <property type="entry name" value="AMP-dep_synth/lig_dom"/>
</dbReference>
<evidence type="ECO:0000313" key="5">
    <source>
        <dbReference type="Proteomes" id="UP000799757"/>
    </source>
</evidence>